<dbReference type="InterPro" id="IPR020471">
    <property type="entry name" value="AKR"/>
</dbReference>
<organism evidence="1">
    <name type="scientific">Mesocestoides corti</name>
    <name type="common">Flatworm</name>
    <dbReference type="NCBI Taxonomy" id="53468"/>
    <lineage>
        <taxon>Eukaryota</taxon>
        <taxon>Metazoa</taxon>
        <taxon>Spiralia</taxon>
        <taxon>Lophotrochozoa</taxon>
        <taxon>Platyhelminthes</taxon>
        <taxon>Cestoda</taxon>
        <taxon>Eucestoda</taxon>
        <taxon>Cyclophyllidea</taxon>
        <taxon>Mesocestoididae</taxon>
        <taxon>Mesocestoides</taxon>
    </lineage>
</organism>
<reference evidence="1" key="1">
    <citation type="submission" date="2019-11" db="UniProtKB">
        <authorList>
            <consortium name="WormBaseParasite"/>
        </authorList>
    </citation>
    <scope>IDENTIFICATION</scope>
</reference>
<proteinExistence type="predicted"/>
<name>A0A5K3EW70_MESCO</name>
<sequence>AILNDAKFRSLRIPVFPKTFVVLSKIILVDLEVCQKDKDFRMANCWDAVDQWFHQSEFTQIGLANCSRQQLYYVLSQTKTQINYLQIEMSVYYPNAAILALSRKATHITIAVNLFGLFSPTLDPACIMPIEEKIVKKIASQYQKSPGQILVKHALQLGLCPLIKSNCITRIRAYAEVDDFELTAEEMHTLNTALVKHR</sequence>
<dbReference type="GO" id="GO:0016491">
    <property type="term" value="F:oxidoreductase activity"/>
    <property type="evidence" value="ECO:0007669"/>
    <property type="project" value="InterPro"/>
</dbReference>
<evidence type="ECO:0000313" key="1">
    <source>
        <dbReference type="WBParaSite" id="MCU_003586-RD"/>
    </source>
</evidence>
<accession>A0A5K3EW70</accession>
<dbReference type="Gene3D" id="3.20.20.100">
    <property type="entry name" value="NADP-dependent oxidoreductase domain"/>
    <property type="match status" value="1"/>
</dbReference>
<dbReference type="SUPFAM" id="SSF51430">
    <property type="entry name" value="NAD(P)-linked oxidoreductase"/>
    <property type="match status" value="1"/>
</dbReference>
<dbReference type="WBParaSite" id="MCU_003586-RD">
    <property type="protein sequence ID" value="MCU_003586-RD"/>
    <property type="gene ID" value="MCU_003586"/>
</dbReference>
<dbReference type="PANTHER" id="PTHR11732">
    <property type="entry name" value="ALDO/KETO REDUCTASE"/>
    <property type="match status" value="1"/>
</dbReference>
<dbReference type="InterPro" id="IPR036812">
    <property type="entry name" value="NAD(P)_OxRdtase_dom_sf"/>
</dbReference>
<dbReference type="AlphaFoldDB" id="A0A5K3EW70"/>
<protein>
    <submittedName>
        <fullName evidence="1">Aldo_ket_red domain-containing protein</fullName>
    </submittedName>
</protein>